<dbReference type="InterPro" id="IPR023346">
    <property type="entry name" value="Lysozyme-like_dom_sf"/>
</dbReference>
<dbReference type="PANTHER" id="PTHR30163">
    <property type="entry name" value="MEMBRANE-BOUND LYTIC MUREIN TRANSGLYCOSYLASE B"/>
    <property type="match status" value="1"/>
</dbReference>
<reference evidence="3 4" key="1">
    <citation type="submission" date="2018-09" db="EMBL/GenBank/DDBJ databases">
        <title>Genome sequencing of Nocardioides immobilis CCTCC AB 2017083 for comparison to Nocardioides silvaticus.</title>
        <authorList>
            <person name="Li C."/>
            <person name="Wang G."/>
        </authorList>
    </citation>
    <scope>NUCLEOTIDE SEQUENCE [LARGE SCALE GENOMIC DNA]</scope>
    <source>
        <strain evidence="3 4">CCTCC AB 2017083</strain>
    </source>
</reference>
<keyword evidence="4" id="KW-1185">Reference proteome</keyword>
<dbReference type="CDD" id="cd13399">
    <property type="entry name" value="Slt35-like"/>
    <property type="match status" value="1"/>
</dbReference>
<keyword evidence="2" id="KW-0732">Signal</keyword>
<comment type="caution">
    <text evidence="3">The sequence shown here is derived from an EMBL/GenBank/DDBJ whole genome shotgun (WGS) entry which is preliminary data.</text>
</comment>
<proteinExistence type="predicted"/>
<feature type="signal peptide" evidence="2">
    <location>
        <begin position="1"/>
        <end position="24"/>
    </location>
</feature>
<name>A0A417Y1S5_9ACTN</name>
<dbReference type="InterPro" id="IPR043426">
    <property type="entry name" value="MltB-like"/>
</dbReference>
<dbReference type="AlphaFoldDB" id="A0A417Y1S5"/>
<feature type="compositionally biased region" description="Polar residues" evidence="1">
    <location>
        <begin position="276"/>
        <end position="288"/>
    </location>
</feature>
<sequence length="392" mass="40628">MGRLQRAATIVPLALLSAAWTASVAGIGGVTPAVSASQEPDGALPDGTSVSDEEYEVPASVSDPGELSPTGNTQNIVATASTNQIPSAALAAYQRAEAIINKADASCNLTWQLVAAIGRVESNHGRFGGNVLDDDGVAQPGIYGIALNGRKGTKAISDTDAGQFDGDTRWDRAIGPMQFIPSTWSIVGLDADGDAKRNPQDIDDSALATAVYLCSGKDDLSTVVGQRSAVFRYNHSQSYVDLVLSIMDAYLEGDFTTIPNNTTSAGYVVPEAPSYNPGTNNGANNDGPSGQPDISGDDGYVPNDDGDDDGGGEDPPTQPPTQPPPGGGGNKNPLDPDDDNVPNTNTPIDEPLENLIDGLLGPLSKVQAQLQCTAQFLLEPAKKEQCLSSYGL</sequence>
<feature type="region of interest" description="Disordered" evidence="1">
    <location>
        <begin position="268"/>
        <end position="353"/>
    </location>
</feature>
<evidence type="ECO:0000256" key="1">
    <source>
        <dbReference type="SAM" id="MobiDB-lite"/>
    </source>
</evidence>
<dbReference type="GO" id="GO:0008933">
    <property type="term" value="F:peptidoglycan lytic transglycosylase activity"/>
    <property type="evidence" value="ECO:0007669"/>
    <property type="project" value="TreeGrafter"/>
</dbReference>
<evidence type="ECO:0000313" key="3">
    <source>
        <dbReference type="EMBL" id="RHW26618.1"/>
    </source>
</evidence>
<dbReference type="SUPFAM" id="SSF53955">
    <property type="entry name" value="Lysozyme-like"/>
    <property type="match status" value="1"/>
</dbReference>
<gene>
    <name evidence="3" type="ORF">D0Z08_12665</name>
</gene>
<evidence type="ECO:0000256" key="2">
    <source>
        <dbReference type="SAM" id="SignalP"/>
    </source>
</evidence>
<feature type="compositionally biased region" description="Pro residues" evidence="1">
    <location>
        <begin position="316"/>
        <end position="326"/>
    </location>
</feature>
<dbReference type="RefSeq" id="WP_118925615.1">
    <property type="nucleotide sequence ID" value="NZ_QXGH01000016.1"/>
</dbReference>
<organism evidence="3 4">
    <name type="scientific">Nocardioides immobilis</name>
    <dbReference type="NCBI Taxonomy" id="2049295"/>
    <lineage>
        <taxon>Bacteria</taxon>
        <taxon>Bacillati</taxon>
        <taxon>Actinomycetota</taxon>
        <taxon>Actinomycetes</taxon>
        <taxon>Propionibacteriales</taxon>
        <taxon>Nocardioidaceae</taxon>
        <taxon>Nocardioides</taxon>
    </lineage>
</organism>
<dbReference type="Proteomes" id="UP000283644">
    <property type="component" value="Unassembled WGS sequence"/>
</dbReference>
<dbReference type="GO" id="GO:0009253">
    <property type="term" value="P:peptidoglycan catabolic process"/>
    <property type="evidence" value="ECO:0007669"/>
    <property type="project" value="TreeGrafter"/>
</dbReference>
<dbReference type="PANTHER" id="PTHR30163:SF8">
    <property type="entry name" value="LYTIC MUREIN TRANSGLYCOSYLASE"/>
    <property type="match status" value="1"/>
</dbReference>
<evidence type="ECO:0000313" key="4">
    <source>
        <dbReference type="Proteomes" id="UP000283644"/>
    </source>
</evidence>
<dbReference type="EMBL" id="QXGH01000016">
    <property type="protein sequence ID" value="RHW26618.1"/>
    <property type="molecule type" value="Genomic_DNA"/>
</dbReference>
<protein>
    <recommendedName>
        <fullName evidence="5">Transglycosylase SLT domain-containing protein</fullName>
    </recommendedName>
</protein>
<evidence type="ECO:0008006" key="5">
    <source>
        <dbReference type="Google" id="ProtNLM"/>
    </source>
</evidence>
<accession>A0A417Y1S5</accession>
<feature type="region of interest" description="Disordered" evidence="1">
    <location>
        <begin position="32"/>
        <end position="53"/>
    </location>
</feature>
<dbReference type="OrthoDB" id="9796191at2"/>
<dbReference type="Gene3D" id="1.10.530.10">
    <property type="match status" value="1"/>
</dbReference>
<feature type="chain" id="PRO_5019391216" description="Transglycosylase SLT domain-containing protein" evidence="2">
    <location>
        <begin position="25"/>
        <end position="392"/>
    </location>
</feature>